<dbReference type="PANTHER" id="PTHR42957">
    <property type="entry name" value="HELICASE MJ1565-RELATED"/>
    <property type="match status" value="1"/>
</dbReference>
<evidence type="ECO:0000313" key="12">
    <source>
        <dbReference type="Proteomes" id="UP000011603"/>
    </source>
</evidence>
<evidence type="ECO:0000313" key="9">
    <source>
        <dbReference type="EMBL" id="EMA02659.1"/>
    </source>
</evidence>
<evidence type="ECO:0000313" key="14">
    <source>
        <dbReference type="Proteomes" id="UP000299011"/>
    </source>
</evidence>
<feature type="region of interest" description="Disordered" evidence="5">
    <location>
        <begin position="338"/>
        <end position="366"/>
    </location>
</feature>
<reference evidence="10 14" key="6">
    <citation type="submission" date="2019-04" db="EMBL/GenBank/DDBJ databases">
        <title>Methylomes of two halophilic Archaea, Haloarcula marismortui and Haloferax mediterranei.</title>
        <authorList>
            <person name="DasSarma S."/>
            <person name="DasSarma P."/>
            <person name="DasSarma S."/>
            <person name="Fomenkov A."/>
            <person name="Vincze T."/>
            <person name="Anton B.P."/>
            <person name="Roberts R.J."/>
        </authorList>
    </citation>
    <scope>NUCLEOTIDE SEQUENCE [LARGE SCALE GENOMIC DNA]</scope>
    <source>
        <strain evidence="10">ATCC 33500</strain>
        <strain evidence="14">ATCC 33500 / DSM 1411 / JCM 8866 / NBRC 14739 / NCIMB 2177 / R-4</strain>
    </source>
</reference>
<reference evidence="7" key="5">
    <citation type="submission" date="2014-05" db="EMBL/GenBank/DDBJ databases">
        <authorList>
            <person name="Wang L."/>
            <person name="Yang H."/>
            <person name="Xiang H."/>
        </authorList>
    </citation>
    <scope>NUCLEOTIDE SEQUENCE</scope>
    <source>
        <strain evidence="7">CGMCC 1.2087</strain>
    </source>
</reference>
<dbReference type="STRING" id="523841.HFX_0326"/>
<dbReference type="RefSeq" id="WP_004058181.1">
    <property type="nucleotide sequence ID" value="NC_017941.2"/>
</dbReference>
<comment type="similarity">
    <text evidence="1">Belongs to the HerA family.</text>
</comment>
<dbReference type="Gene3D" id="3.40.50.300">
    <property type="entry name" value="P-loop containing nucleotide triphosphate hydrolases"/>
    <property type="match status" value="2"/>
</dbReference>
<keyword evidence="10" id="KW-0067">ATP-binding</keyword>
<evidence type="ECO:0000256" key="4">
    <source>
        <dbReference type="ARBA" id="ARBA00048988"/>
    </source>
</evidence>
<dbReference type="EMBL" id="CP007551">
    <property type="protein sequence ID" value="AHZ22522.1"/>
    <property type="molecule type" value="Genomic_DNA"/>
</dbReference>
<dbReference type="EMBL" id="AOLO01000007">
    <property type="protein sequence ID" value="EMA02659.1"/>
    <property type="molecule type" value="Genomic_DNA"/>
</dbReference>
<dbReference type="AlphaFoldDB" id="I3R1F5"/>
<reference evidence="8 13" key="4">
    <citation type="submission" date="2014-04" db="EMBL/GenBank/DDBJ databases">
        <title>Transcriptional profiles of Haloferax mediterranei on the basis of nitrogen availability.</title>
        <authorList>
            <person name="Bautista V."/>
        </authorList>
    </citation>
    <scope>NUCLEOTIDE SEQUENCE [LARGE SCALE GENOMIC DNA]</scope>
    <source>
        <strain evidence="8">ATCC 33500</strain>
        <strain evidence="13">ATCC 33500 / DSM 1411 / JCM 8866 / NBRC 14739 / NCIMB 2177 / R-4</strain>
    </source>
</reference>
<dbReference type="GeneID" id="40155695"/>
<dbReference type="InterPro" id="IPR027417">
    <property type="entry name" value="P-loop_NTPase"/>
</dbReference>
<dbReference type="EMBL" id="CP001868">
    <property type="protein sequence ID" value="AFK18065.1"/>
    <property type="molecule type" value="Genomic_DNA"/>
</dbReference>
<dbReference type="Proteomes" id="UP000006469">
    <property type="component" value="Chromosome"/>
</dbReference>
<evidence type="ECO:0000259" key="6">
    <source>
        <dbReference type="Pfam" id="PF01935"/>
    </source>
</evidence>
<evidence type="ECO:0000313" key="8">
    <source>
        <dbReference type="EMBL" id="AHZ22522.1"/>
    </source>
</evidence>
<dbReference type="Pfam" id="PF01935">
    <property type="entry name" value="DUF87"/>
    <property type="match status" value="1"/>
</dbReference>
<dbReference type="EMBL" id="CP039139">
    <property type="protein sequence ID" value="QCQ74605.1"/>
    <property type="molecule type" value="Genomic_DNA"/>
</dbReference>
<evidence type="ECO:0000313" key="10">
    <source>
        <dbReference type="EMBL" id="QCQ74605.1"/>
    </source>
</evidence>
<evidence type="ECO:0000256" key="3">
    <source>
        <dbReference type="ARBA" id="ARBA00048954"/>
    </source>
</evidence>
<dbReference type="HOGENOM" id="CLU_058575_0_0_2"/>
<evidence type="ECO:0000256" key="5">
    <source>
        <dbReference type="SAM" id="MobiDB-lite"/>
    </source>
</evidence>
<name>I3R1F5_HALMT</name>
<dbReference type="Proteomes" id="UP000299011">
    <property type="component" value="Chromosome"/>
</dbReference>
<evidence type="ECO:0000256" key="1">
    <source>
        <dbReference type="ARBA" id="ARBA00007816"/>
    </source>
</evidence>
<dbReference type="SUPFAM" id="SSF52540">
    <property type="entry name" value="P-loop containing nucleoside triphosphate hydrolases"/>
    <property type="match status" value="1"/>
</dbReference>
<reference evidence="7" key="1">
    <citation type="journal article" date="2012" name="Appl. Environ. Microbiol.">
        <title>Identification of the haloarchaeal phasin (PhaP) that functions in polyhydroxyalkanoate accumulation and granule formation in Haloferax mediterranei.</title>
        <authorList>
            <person name="Cai S."/>
            <person name="Cai L."/>
            <person name="Liu H."/>
            <person name="Liu X."/>
            <person name="Han J."/>
            <person name="Zhou J."/>
            <person name="Xiang H."/>
        </authorList>
    </citation>
    <scope>NUCLEOTIDE SEQUENCE</scope>
    <source>
        <strain evidence="7">CGMCC 1.2087</strain>
    </source>
</reference>
<dbReference type="PATRIC" id="fig|523841.21.peg.1776"/>
<dbReference type="eggNOG" id="arCOG00280">
    <property type="taxonomic scope" value="Archaea"/>
</dbReference>
<evidence type="ECO:0000313" key="13">
    <source>
        <dbReference type="Proteomes" id="UP000027075"/>
    </source>
</evidence>
<comment type="catalytic activity">
    <reaction evidence="3">
        <text>ATP + H2O = ADP + phosphate + H(+)</text>
        <dbReference type="Rhea" id="RHEA:13065"/>
        <dbReference type="ChEBI" id="CHEBI:15377"/>
        <dbReference type="ChEBI" id="CHEBI:15378"/>
        <dbReference type="ChEBI" id="CHEBI:30616"/>
        <dbReference type="ChEBI" id="CHEBI:43474"/>
        <dbReference type="ChEBI" id="CHEBI:456216"/>
        <dbReference type="EC" id="5.6.2.3"/>
    </reaction>
</comment>
<dbReference type="GO" id="GO:0043139">
    <property type="term" value="F:5'-3' DNA helicase activity"/>
    <property type="evidence" value="ECO:0007669"/>
    <property type="project" value="UniProtKB-EC"/>
</dbReference>
<protein>
    <submittedName>
        <fullName evidence="10">ATP-binding protein</fullName>
    </submittedName>
    <submittedName>
        <fullName evidence="8">ATPase</fullName>
    </submittedName>
</protein>
<dbReference type="GO" id="GO:0043138">
    <property type="term" value="F:3'-5' DNA helicase activity"/>
    <property type="evidence" value="ECO:0007669"/>
    <property type="project" value="UniProtKB-EC"/>
</dbReference>
<accession>I3R1F5</accession>
<sequence length="366" mass="38087">MHTIGRTPDESGPVCHLGNYRARDGSSGAPVSLDVNRPHAAVVVGKRGSGKSHTLGVVAEGLAQAEGVAPVVVDPMGVFGGLEASSVDGTVHDSPTVRADAFPPSAWPELLGLDPTDPVGSLVWRLAADEDSLADMRAAVEDADAASETRRAATNHLALADSWGVFAEDGLVPESLCGPTPDVLDLSSMDETPASAVVRVVARGLYDVRVTDAADRLPWLLVDEAHAFVGGSDSRESSSSARQTSSVSVAEPALRTILTRGRAPGVGIVLATQRPSALPEVAVSQADLRIVHRLTAGPDVSAMAAADPTYFDESLTARLPRDRGCALVVDDTTESIHDVRVRPRKTPDGGATPVAVPPRDTSETME</sequence>
<dbReference type="PANTHER" id="PTHR42957:SF1">
    <property type="entry name" value="HELICASE MJ1565-RELATED"/>
    <property type="match status" value="1"/>
</dbReference>
<dbReference type="InterPro" id="IPR002789">
    <property type="entry name" value="HerA_central"/>
</dbReference>
<evidence type="ECO:0000313" key="11">
    <source>
        <dbReference type="Proteomes" id="UP000006469"/>
    </source>
</evidence>
<dbReference type="GO" id="GO:0005524">
    <property type="term" value="F:ATP binding"/>
    <property type="evidence" value="ECO:0007669"/>
    <property type="project" value="UniProtKB-KW"/>
</dbReference>
<dbReference type="PaxDb" id="523841-HFX_0326"/>
<evidence type="ECO:0000313" key="7">
    <source>
        <dbReference type="EMBL" id="AFK18065.1"/>
    </source>
</evidence>
<keyword evidence="12" id="KW-1185">Reference proteome</keyword>
<evidence type="ECO:0000256" key="2">
    <source>
        <dbReference type="ARBA" id="ARBA00034617"/>
    </source>
</evidence>
<comment type="catalytic activity">
    <reaction evidence="2">
        <text>Couples ATP hydrolysis with the unwinding of duplex DNA by translocating in the 3'-5' direction.</text>
        <dbReference type="EC" id="5.6.2.4"/>
    </reaction>
</comment>
<organism evidence="7 11">
    <name type="scientific">Haloferax mediterranei (strain ATCC 33500 / DSM 1411 / JCM 8866 / NBRC 14739 / NCIMB 2177 / R-4)</name>
    <name type="common">Halobacterium mediterranei</name>
    <dbReference type="NCBI Taxonomy" id="523841"/>
    <lineage>
        <taxon>Archaea</taxon>
        <taxon>Methanobacteriati</taxon>
        <taxon>Methanobacteriota</taxon>
        <taxon>Stenosarchaea group</taxon>
        <taxon>Halobacteria</taxon>
        <taxon>Halobacteriales</taxon>
        <taxon>Haloferacaceae</taxon>
        <taxon>Haloferax</taxon>
    </lineage>
</organism>
<reference evidence="7 11" key="2">
    <citation type="journal article" date="2012" name="J. Bacteriol.">
        <title>Complete genome sequence of the metabolically versatile halophilic archaeon Haloferax mediterranei, a poly(3-hydroxybutyrate-co-3-hydroxyvalerate) producer.</title>
        <authorList>
            <person name="Han J."/>
            <person name="Zhang F."/>
            <person name="Hou J."/>
            <person name="Liu X."/>
            <person name="Li M."/>
            <person name="Liu H."/>
            <person name="Cai L."/>
            <person name="Zhang B."/>
            <person name="Chen Y."/>
            <person name="Zhou J."/>
            <person name="Hu S."/>
            <person name="Xiang H."/>
        </authorList>
    </citation>
    <scope>NUCLEOTIDE SEQUENCE [LARGE SCALE GENOMIC DNA]</scope>
    <source>
        <strain evidence="11">ATCC 33500 / DSM 1411 / JCM 8866 / NBRC 14739 / NCIMB 2177 / R-4</strain>
        <strain evidence="7">CGMCC 1.2087</strain>
    </source>
</reference>
<dbReference type="InterPro" id="IPR008571">
    <property type="entry name" value="HerA-like"/>
</dbReference>
<dbReference type="Proteomes" id="UP000011603">
    <property type="component" value="Unassembled WGS sequence"/>
</dbReference>
<dbReference type="OrthoDB" id="107033at2157"/>
<dbReference type="Proteomes" id="UP000027075">
    <property type="component" value="Chromosome"/>
</dbReference>
<feature type="compositionally biased region" description="Basic and acidic residues" evidence="5">
    <location>
        <begin position="338"/>
        <end position="347"/>
    </location>
</feature>
<proteinExistence type="inferred from homology"/>
<dbReference type="KEGG" id="hme:HFX_0326"/>
<reference evidence="9 12" key="3">
    <citation type="journal article" date="2014" name="PLoS Genet.">
        <title>Phylogenetically driven sequencing of extremely halophilic archaea reveals strategies for static and dynamic osmo-response.</title>
        <authorList>
            <person name="Becker E.A."/>
            <person name="Seitzer P.M."/>
            <person name="Tritt A."/>
            <person name="Larsen D."/>
            <person name="Krusor M."/>
            <person name="Yao A.I."/>
            <person name="Wu D."/>
            <person name="Madern D."/>
            <person name="Eisen J.A."/>
            <person name="Darling A.E."/>
            <person name="Facciotti M.T."/>
        </authorList>
    </citation>
    <scope>NUCLEOTIDE SEQUENCE [LARGE SCALE GENOMIC DNA]</scope>
    <source>
        <strain evidence="9">ATCC 33500</strain>
        <strain evidence="12">ATCC 33500 / DSM 1411 / JCM 8866 / NBRC 14739 / NCIMB 2177 / R-4</strain>
    </source>
</reference>
<keyword evidence="10" id="KW-0547">Nucleotide-binding</keyword>
<comment type="catalytic activity">
    <reaction evidence="4">
        <text>ATP + H2O = ADP + phosphate + H(+)</text>
        <dbReference type="Rhea" id="RHEA:13065"/>
        <dbReference type="ChEBI" id="CHEBI:15377"/>
        <dbReference type="ChEBI" id="CHEBI:15378"/>
        <dbReference type="ChEBI" id="CHEBI:30616"/>
        <dbReference type="ChEBI" id="CHEBI:43474"/>
        <dbReference type="ChEBI" id="CHEBI:456216"/>
        <dbReference type="EC" id="5.6.2.4"/>
    </reaction>
</comment>
<feature type="domain" description="Helicase HerA central" evidence="6">
    <location>
        <begin position="25"/>
        <end position="83"/>
    </location>
</feature>
<gene>
    <name evidence="7" type="ordered locus">HFX_0326</name>
    <name evidence="8" type="ORF">BM92_07615</name>
    <name evidence="9" type="ORF">C439_08750</name>
    <name evidence="10" type="ORF">E6P09_04720</name>
</gene>